<dbReference type="NCBIfam" id="TIGR03317">
    <property type="entry name" value="ygfZ_signature"/>
    <property type="match status" value="1"/>
</dbReference>
<dbReference type="PATRIC" id="fig|156976.3.peg.2418"/>
<protein>
    <submittedName>
        <fullName evidence="4">Aminomethyltransferase</fullName>
    </submittedName>
</protein>
<keyword evidence="1" id="KW-0809">Transit peptide</keyword>
<dbReference type="GO" id="GO:0008168">
    <property type="term" value="F:methyltransferase activity"/>
    <property type="evidence" value="ECO:0007669"/>
    <property type="project" value="UniProtKB-KW"/>
</dbReference>
<dbReference type="STRING" id="156976.AK829_11970"/>
<dbReference type="Proteomes" id="UP000060016">
    <property type="component" value="Chromosome"/>
</dbReference>
<sequence length="346" mass="36897">MFSIDLPGAVADPETHVALHFGDPLAEQRALADTPTLIDRSYHDVIAVSGPDAASFLNNLLSQKLDDVAAGFGAFALDLNAQGHILHHVGVMFDGSTFYLDMLPQQKASFLEFLQRMVFWSDVTIEETDLVLVSTFGRPLDGAVATRTRRFGSFLLHDALLSPTTVTPTLDAWQADGGRVAGLMAYTAARVRAVEPELGVDLDERSIPHEAPPLIGRGDHLGAVHLHKGCYRGQETVARVENLGRSPRLLVMLQLDGSAPELPAPGAEITLGGRKVGQLGTVVQDADYGPIALALVKRSALTDPTASLDINGVAANVDPDSLPAEEGERAGRAAIDKLRGGVNPRR</sequence>
<dbReference type="AlphaFoldDB" id="A0A0K1RF32"/>
<proteinExistence type="predicted"/>
<name>A0A0K1RF32_9CORY</name>
<organism evidence="4 5">
    <name type="scientific">Corynebacterium riegelii</name>
    <dbReference type="NCBI Taxonomy" id="156976"/>
    <lineage>
        <taxon>Bacteria</taxon>
        <taxon>Bacillati</taxon>
        <taxon>Actinomycetota</taxon>
        <taxon>Actinomycetes</taxon>
        <taxon>Mycobacteriales</taxon>
        <taxon>Corynebacteriaceae</taxon>
        <taxon>Corynebacterium</taxon>
    </lineage>
</organism>
<feature type="domain" description="CAF17 C-terminal" evidence="3">
    <location>
        <begin position="251"/>
        <end position="320"/>
    </location>
</feature>
<evidence type="ECO:0000313" key="5">
    <source>
        <dbReference type="Proteomes" id="UP000060016"/>
    </source>
</evidence>
<evidence type="ECO:0000313" key="4">
    <source>
        <dbReference type="EMBL" id="AKV60040.1"/>
    </source>
</evidence>
<evidence type="ECO:0000256" key="1">
    <source>
        <dbReference type="ARBA" id="ARBA00022946"/>
    </source>
</evidence>
<evidence type="ECO:0000256" key="2">
    <source>
        <dbReference type="SAM" id="MobiDB-lite"/>
    </source>
</evidence>
<gene>
    <name evidence="4" type="ORF">AK829_11970</name>
</gene>
<dbReference type="PIRSF" id="PIRSF006487">
    <property type="entry name" value="GcvT"/>
    <property type="match status" value="1"/>
</dbReference>
<dbReference type="PANTHER" id="PTHR22602">
    <property type="entry name" value="TRANSFERASE CAF17, MITOCHONDRIAL-RELATED"/>
    <property type="match status" value="1"/>
</dbReference>
<dbReference type="KEGG" id="crie:AK829_11970"/>
<dbReference type="EMBL" id="CP012342">
    <property type="protein sequence ID" value="AKV60040.1"/>
    <property type="molecule type" value="Genomic_DNA"/>
</dbReference>
<keyword evidence="4" id="KW-0808">Transferase</keyword>
<dbReference type="PANTHER" id="PTHR22602:SF0">
    <property type="entry name" value="TRANSFERASE CAF17, MITOCHONDRIAL-RELATED"/>
    <property type="match status" value="1"/>
</dbReference>
<feature type="region of interest" description="Disordered" evidence="2">
    <location>
        <begin position="313"/>
        <end position="346"/>
    </location>
</feature>
<dbReference type="Pfam" id="PF25455">
    <property type="entry name" value="Beta-barrel_CAF17_C"/>
    <property type="match status" value="1"/>
</dbReference>
<dbReference type="InterPro" id="IPR027266">
    <property type="entry name" value="TrmE/GcvT-like"/>
</dbReference>
<dbReference type="RefSeq" id="WP_052206545.1">
    <property type="nucleotide sequence ID" value="NZ_CP012342.1"/>
</dbReference>
<dbReference type="InterPro" id="IPR017703">
    <property type="entry name" value="YgfZ/GCV_T_CS"/>
</dbReference>
<accession>A0A0K1RF32</accession>
<dbReference type="InterPro" id="IPR057460">
    <property type="entry name" value="CAF17_C"/>
</dbReference>
<keyword evidence="4" id="KW-0489">Methyltransferase</keyword>
<feature type="compositionally biased region" description="Basic and acidic residues" evidence="2">
    <location>
        <begin position="326"/>
        <end position="339"/>
    </location>
</feature>
<keyword evidence="5" id="KW-1185">Reference proteome</keyword>
<dbReference type="GO" id="GO:0032259">
    <property type="term" value="P:methylation"/>
    <property type="evidence" value="ECO:0007669"/>
    <property type="project" value="UniProtKB-KW"/>
</dbReference>
<dbReference type="Gene3D" id="3.30.1360.120">
    <property type="entry name" value="Probable tRNA modification gtpase trme, domain 1"/>
    <property type="match status" value="2"/>
</dbReference>
<dbReference type="InterPro" id="IPR045179">
    <property type="entry name" value="YgfZ/GcvT"/>
</dbReference>
<reference evidence="4 5" key="1">
    <citation type="submission" date="2015-08" db="EMBL/GenBank/DDBJ databases">
        <authorList>
            <person name="Babu N.S."/>
            <person name="Beckwith C.J."/>
            <person name="Beseler K.G."/>
            <person name="Brison A."/>
            <person name="Carone J.V."/>
            <person name="Caskin T.P."/>
            <person name="Diamond M."/>
            <person name="Durham M.E."/>
            <person name="Foxe J.M."/>
            <person name="Go M."/>
            <person name="Henderson B.A."/>
            <person name="Jones I.B."/>
            <person name="McGettigan J.A."/>
            <person name="Micheletti S.J."/>
            <person name="Nasrallah M.E."/>
            <person name="Ortiz D."/>
            <person name="Piller C.R."/>
            <person name="Privatt S.R."/>
            <person name="Schneider S.L."/>
            <person name="Sharp S."/>
            <person name="Smith T.C."/>
            <person name="Stanton J.D."/>
            <person name="Ullery H.E."/>
            <person name="Wilson R.J."/>
            <person name="Serrano M.G."/>
            <person name="Buck G."/>
            <person name="Lee V."/>
            <person name="Wang Y."/>
            <person name="Carvalho R."/>
            <person name="Voegtly L."/>
            <person name="Shi R."/>
            <person name="Duckworth R."/>
            <person name="Johnson A."/>
            <person name="Loviza R."/>
            <person name="Walstead R."/>
            <person name="Shah Z."/>
            <person name="Kiflezghi M."/>
            <person name="Wade K."/>
            <person name="Ball S.L."/>
            <person name="Bradley K.W."/>
            <person name="Asai D.J."/>
            <person name="Bowman C.A."/>
            <person name="Russell D.A."/>
            <person name="Pope W.H."/>
            <person name="Jacobs-Sera D."/>
            <person name="Hendrix R.W."/>
            <person name="Hatfull G.F."/>
        </authorList>
    </citation>
    <scope>NUCLEOTIDE SEQUENCE [LARGE SCALE GENOMIC DNA]</scope>
    <source>
        <strain evidence="4 5">PUDD_83A45</strain>
    </source>
</reference>
<dbReference type="GO" id="GO:0016226">
    <property type="term" value="P:iron-sulfur cluster assembly"/>
    <property type="evidence" value="ECO:0007669"/>
    <property type="project" value="TreeGrafter"/>
</dbReference>
<dbReference type="SUPFAM" id="SSF103025">
    <property type="entry name" value="Folate-binding domain"/>
    <property type="match status" value="1"/>
</dbReference>
<evidence type="ECO:0000259" key="3">
    <source>
        <dbReference type="Pfam" id="PF25455"/>
    </source>
</evidence>